<proteinExistence type="predicted"/>
<dbReference type="Proteomes" id="UP001185092">
    <property type="component" value="Unassembled WGS sequence"/>
</dbReference>
<dbReference type="EMBL" id="JAVDQD010000002">
    <property type="protein sequence ID" value="MDR6239156.1"/>
    <property type="molecule type" value="Genomic_DNA"/>
</dbReference>
<evidence type="ECO:0000313" key="1">
    <source>
        <dbReference type="EMBL" id="MDR6239156.1"/>
    </source>
</evidence>
<dbReference type="AlphaFoldDB" id="A0AAE4BRX4"/>
<name>A0AAE4BRX4_9BACT</name>
<reference evidence="1" key="1">
    <citation type="submission" date="2023-07" db="EMBL/GenBank/DDBJ databases">
        <title>Genomic Encyclopedia of Type Strains, Phase IV (KMG-IV): sequencing the most valuable type-strain genomes for metagenomic binning, comparative biology and taxonomic classification.</title>
        <authorList>
            <person name="Goeker M."/>
        </authorList>
    </citation>
    <scope>NUCLEOTIDE SEQUENCE</scope>
    <source>
        <strain evidence="1">DSM 26174</strain>
    </source>
</reference>
<gene>
    <name evidence="1" type="ORF">HNQ88_002193</name>
</gene>
<protein>
    <submittedName>
        <fullName evidence="1">Uncharacterized protein</fullName>
    </submittedName>
</protein>
<accession>A0AAE4BRX4</accession>
<keyword evidence="2" id="KW-1185">Reference proteome</keyword>
<sequence>MKLLVLTPLLSLTIQSELQLGINELILSSKTNINIIVKQNGKHISNSNNYIEI</sequence>
<organism evidence="1 2">
    <name type="scientific">Aureibacter tunicatorum</name>
    <dbReference type="NCBI Taxonomy" id="866807"/>
    <lineage>
        <taxon>Bacteria</taxon>
        <taxon>Pseudomonadati</taxon>
        <taxon>Bacteroidota</taxon>
        <taxon>Cytophagia</taxon>
        <taxon>Cytophagales</taxon>
        <taxon>Persicobacteraceae</taxon>
        <taxon>Aureibacter</taxon>
    </lineage>
</organism>
<comment type="caution">
    <text evidence="1">The sequence shown here is derived from an EMBL/GenBank/DDBJ whole genome shotgun (WGS) entry which is preliminary data.</text>
</comment>
<evidence type="ECO:0000313" key="2">
    <source>
        <dbReference type="Proteomes" id="UP001185092"/>
    </source>
</evidence>